<evidence type="ECO:0000256" key="6">
    <source>
        <dbReference type="ARBA" id="ARBA00022917"/>
    </source>
</evidence>
<name>Q0W2N2_METAR</name>
<dbReference type="SMART" id="SM00653">
    <property type="entry name" value="eIF2B_5"/>
    <property type="match status" value="1"/>
</dbReference>
<dbReference type="NCBIfam" id="TIGR00311">
    <property type="entry name" value="aIF-2beta"/>
    <property type="match status" value="1"/>
</dbReference>
<dbReference type="InterPro" id="IPR045196">
    <property type="entry name" value="IF2/IF5"/>
</dbReference>
<dbReference type="AlphaFoldDB" id="Q0W2N2"/>
<proteinExistence type="inferred from homology"/>
<evidence type="ECO:0000256" key="5">
    <source>
        <dbReference type="ARBA" id="ARBA00022540"/>
    </source>
</evidence>
<dbReference type="InterPro" id="IPR016190">
    <property type="entry name" value="Transl_init_fac_IF2/IF5_Zn-bd"/>
</dbReference>
<evidence type="ECO:0000313" key="12">
    <source>
        <dbReference type="Proteomes" id="UP000000663"/>
    </source>
</evidence>
<dbReference type="SUPFAM" id="SSF75689">
    <property type="entry name" value="Zinc-binding domain of translation initiation factor 2 beta"/>
    <property type="match status" value="1"/>
</dbReference>
<dbReference type="PANTHER" id="PTHR23001">
    <property type="entry name" value="EUKARYOTIC TRANSLATION INITIATION FACTOR"/>
    <property type="match status" value="1"/>
</dbReference>
<accession>Q0W2N2</accession>
<dbReference type="Pfam" id="PF01873">
    <property type="entry name" value="eIF-5_eIF-2B"/>
    <property type="match status" value="1"/>
</dbReference>
<protein>
    <recommendedName>
        <fullName evidence="4 9">Translation initiation factor 2 subunit beta</fullName>
    </recommendedName>
    <alternativeName>
        <fullName evidence="7 9">aIF2-beta</fullName>
    </alternativeName>
    <alternativeName>
        <fullName evidence="8 9">eIF-2-beta</fullName>
    </alternativeName>
</protein>
<dbReference type="OrthoDB" id="38099at2157"/>
<evidence type="ECO:0000256" key="4">
    <source>
        <dbReference type="ARBA" id="ARBA00022314"/>
    </source>
</evidence>
<dbReference type="RefSeq" id="WP_012035220.1">
    <property type="nucleotide sequence ID" value="NC_009464.1"/>
</dbReference>
<gene>
    <name evidence="11" type="primary">eif2b-2</name>
    <name evidence="9" type="synonym">eif2b</name>
    <name evidence="11" type="ORF">RCIX2244</name>
</gene>
<organism evidence="11 12">
    <name type="scientific">Methanocella arvoryzae (strain DSM 22066 / NBRC 105507 / MRE50)</name>
    <dbReference type="NCBI Taxonomy" id="351160"/>
    <lineage>
        <taxon>Archaea</taxon>
        <taxon>Methanobacteriati</taxon>
        <taxon>Methanobacteriota</taxon>
        <taxon>Stenosarchaea group</taxon>
        <taxon>Methanomicrobia</taxon>
        <taxon>Methanocellales</taxon>
        <taxon>Methanocellaceae</taxon>
        <taxon>Methanocella</taxon>
    </lineage>
</organism>
<dbReference type="SUPFAM" id="SSF100966">
    <property type="entry name" value="Translation initiation factor 2 beta, aIF2beta, N-terminal domain"/>
    <property type="match status" value="1"/>
</dbReference>
<dbReference type="STRING" id="351160.RCIX2244"/>
<evidence type="ECO:0000256" key="2">
    <source>
        <dbReference type="ARBA" id="ARBA00010397"/>
    </source>
</evidence>
<dbReference type="InterPro" id="IPR016189">
    <property type="entry name" value="Transl_init_fac_IF2/IF5_N"/>
</dbReference>
<dbReference type="Proteomes" id="UP000000663">
    <property type="component" value="Chromosome"/>
</dbReference>
<comment type="function">
    <text evidence="1 9">eIF-2 functions in the early steps of protein synthesis by forming a ternary complex with GTP and initiator tRNA.</text>
</comment>
<dbReference type="eggNOG" id="arCOG01640">
    <property type="taxonomic scope" value="Archaea"/>
</dbReference>
<evidence type="ECO:0000256" key="8">
    <source>
        <dbReference type="ARBA" id="ARBA00032408"/>
    </source>
</evidence>
<comment type="subunit">
    <text evidence="3 9">Heterotrimer composed of an alpha, a beta and a gamma chain.</text>
</comment>
<dbReference type="InterPro" id="IPR002735">
    <property type="entry name" value="Transl_init_fac_IF2/IF5_dom"/>
</dbReference>
<keyword evidence="12" id="KW-1185">Reference proteome</keyword>
<evidence type="ECO:0000313" key="11">
    <source>
        <dbReference type="EMBL" id="CAJ37361.1"/>
    </source>
</evidence>
<dbReference type="PANTHER" id="PTHR23001:SF3">
    <property type="entry name" value="EUKARYOTIC TRANSLATION INITIATION FACTOR 2 SUBUNIT 2"/>
    <property type="match status" value="1"/>
</dbReference>
<evidence type="ECO:0000259" key="10">
    <source>
        <dbReference type="SMART" id="SM00653"/>
    </source>
</evidence>
<dbReference type="InterPro" id="IPR004458">
    <property type="entry name" value="TIF2_bsu_arc"/>
</dbReference>
<dbReference type="NCBIfam" id="NF003067">
    <property type="entry name" value="PRK03988.1"/>
    <property type="match status" value="1"/>
</dbReference>
<reference evidence="11 12" key="1">
    <citation type="journal article" date="2006" name="Science">
        <title>Genome of rice cluster I archaea -- the key methane producers in the rice rhizosphere.</title>
        <authorList>
            <person name="Erkel C."/>
            <person name="Kube M."/>
            <person name="Reinhardt R."/>
            <person name="Liesack W."/>
        </authorList>
    </citation>
    <scope>NUCLEOTIDE SEQUENCE [LARGE SCALE GENOMIC DNA]</scope>
    <source>
        <strain evidence="12">DSM 22066 / NBRC 105507 / MRE50</strain>
    </source>
</reference>
<comment type="similarity">
    <text evidence="2 9">Belongs to the eIF-2-beta/eIF-5 family.</text>
</comment>
<dbReference type="Gene3D" id="3.30.30.170">
    <property type="match status" value="1"/>
</dbReference>
<evidence type="ECO:0000256" key="9">
    <source>
        <dbReference type="HAMAP-Rule" id="MF_00232"/>
    </source>
</evidence>
<evidence type="ECO:0000256" key="7">
    <source>
        <dbReference type="ARBA" id="ARBA00031466"/>
    </source>
</evidence>
<dbReference type="GO" id="GO:0003743">
    <property type="term" value="F:translation initiation factor activity"/>
    <property type="evidence" value="ECO:0007669"/>
    <property type="project" value="UniProtKB-UniRule"/>
</dbReference>
<sequence>MDYDSLLNRGKAELPKSVKSKARFEVPAARVRLEGKKTVIENFGDICDRLNRDPDTVAKYLLREIGTAGTRTDGRITLTGVFSSEQIDAAVHQFVDAYVMCNVCHLPDTRMVKEKRTTTLVCEACGARYPVKTIR</sequence>
<feature type="domain" description="Translation initiation factor IF2/IF5" evidence="10">
    <location>
        <begin position="21"/>
        <end position="128"/>
    </location>
</feature>
<evidence type="ECO:0000256" key="1">
    <source>
        <dbReference type="ARBA" id="ARBA00003323"/>
    </source>
</evidence>
<dbReference type="GeneID" id="5144314"/>
<keyword evidence="6 9" id="KW-0648">Protein biosynthesis</keyword>
<dbReference type="EMBL" id="AM114193">
    <property type="protein sequence ID" value="CAJ37361.1"/>
    <property type="molecule type" value="Genomic_DNA"/>
</dbReference>
<evidence type="ECO:0000256" key="3">
    <source>
        <dbReference type="ARBA" id="ARBA00011243"/>
    </source>
</evidence>
<dbReference type="HAMAP" id="MF_00232">
    <property type="entry name" value="eIF_2_beta"/>
    <property type="match status" value="1"/>
</dbReference>
<keyword evidence="5 9" id="KW-0396">Initiation factor</keyword>
<dbReference type="KEGG" id="rci:RCIX2244"/>